<keyword evidence="1" id="KW-0812">Transmembrane</keyword>
<organism evidence="2 3">
    <name type="scientific">Daphnia sinensis</name>
    <dbReference type="NCBI Taxonomy" id="1820382"/>
    <lineage>
        <taxon>Eukaryota</taxon>
        <taxon>Metazoa</taxon>
        <taxon>Ecdysozoa</taxon>
        <taxon>Arthropoda</taxon>
        <taxon>Crustacea</taxon>
        <taxon>Branchiopoda</taxon>
        <taxon>Diplostraca</taxon>
        <taxon>Cladocera</taxon>
        <taxon>Anomopoda</taxon>
        <taxon>Daphniidae</taxon>
        <taxon>Daphnia</taxon>
        <taxon>Daphnia similis group</taxon>
    </lineage>
</organism>
<dbReference type="AlphaFoldDB" id="A0AAD5LD92"/>
<feature type="transmembrane region" description="Helical" evidence="1">
    <location>
        <begin position="244"/>
        <end position="264"/>
    </location>
</feature>
<sequence length="291" mass="31673">MAYGMNFKTTSIGDYPNMKVKSIRIFASICIASGIVSILLQACRCCGGIVLIDFGFSHNLLTVRRNGYLQWSFLRMAFGIHDITLLTVVIESAKKNTVLYKMVLGLNLKKNSNVDYSEMKVKSIRVASAICIICGIASIGMQIAAITIFLAKLGYYYITFTSDVVGYGIWGGALNVIAGCLGIALTYVNEKTLLIAVVVVATLSILASFLITLLSALAASLGFYSSCLWLFESSTCDIWLQLEWSLMGCGILAFISSIALVILAPQSLCTCCRRQNDSADKAETFKVMEID</sequence>
<keyword evidence="1" id="KW-1133">Transmembrane helix</keyword>
<protein>
    <recommendedName>
        <fullName evidence="4">Transmembrane protein</fullName>
    </recommendedName>
</protein>
<proteinExistence type="predicted"/>
<gene>
    <name evidence="2" type="ORF">GHT06_013797</name>
</gene>
<evidence type="ECO:0000313" key="2">
    <source>
        <dbReference type="EMBL" id="KAI9559790.1"/>
    </source>
</evidence>
<name>A0AAD5LD92_9CRUS</name>
<feature type="transmembrane region" description="Helical" evidence="1">
    <location>
        <begin position="126"/>
        <end position="158"/>
    </location>
</feature>
<evidence type="ECO:0000313" key="3">
    <source>
        <dbReference type="Proteomes" id="UP000820818"/>
    </source>
</evidence>
<keyword evidence="3" id="KW-1185">Reference proteome</keyword>
<feature type="transmembrane region" description="Helical" evidence="1">
    <location>
        <begin position="25"/>
        <end position="52"/>
    </location>
</feature>
<accession>A0AAD5LD92</accession>
<evidence type="ECO:0008006" key="4">
    <source>
        <dbReference type="Google" id="ProtNLM"/>
    </source>
</evidence>
<feature type="transmembrane region" description="Helical" evidence="1">
    <location>
        <begin position="194"/>
        <end position="224"/>
    </location>
</feature>
<reference evidence="2 3" key="1">
    <citation type="submission" date="2022-05" db="EMBL/GenBank/DDBJ databases">
        <title>A multi-omics perspective on studying reproductive biology in Daphnia sinensis.</title>
        <authorList>
            <person name="Jia J."/>
        </authorList>
    </citation>
    <scope>NUCLEOTIDE SEQUENCE [LARGE SCALE GENOMIC DNA]</scope>
    <source>
        <strain evidence="2 3">WSL</strain>
    </source>
</reference>
<comment type="caution">
    <text evidence="2">The sequence shown here is derived from an EMBL/GenBank/DDBJ whole genome shotgun (WGS) entry which is preliminary data.</text>
</comment>
<evidence type="ECO:0000256" key="1">
    <source>
        <dbReference type="SAM" id="Phobius"/>
    </source>
</evidence>
<dbReference type="Proteomes" id="UP000820818">
    <property type="component" value="Linkage Group LG4"/>
</dbReference>
<feature type="transmembrane region" description="Helical" evidence="1">
    <location>
        <begin position="72"/>
        <end position="93"/>
    </location>
</feature>
<dbReference type="EMBL" id="WJBH02000004">
    <property type="protein sequence ID" value="KAI9559790.1"/>
    <property type="molecule type" value="Genomic_DNA"/>
</dbReference>
<feature type="transmembrane region" description="Helical" evidence="1">
    <location>
        <begin position="164"/>
        <end position="187"/>
    </location>
</feature>
<keyword evidence="1" id="KW-0472">Membrane</keyword>